<comment type="caution">
    <text evidence="3">The sequence shown here is derived from an EMBL/GenBank/DDBJ whole genome shotgun (WGS) entry which is preliminary data.</text>
</comment>
<evidence type="ECO:0000256" key="1">
    <source>
        <dbReference type="SAM" id="MobiDB-lite"/>
    </source>
</evidence>
<evidence type="ECO:0000313" key="4">
    <source>
        <dbReference type="Proteomes" id="UP000629025"/>
    </source>
</evidence>
<feature type="compositionally biased region" description="Basic and acidic residues" evidence="1">
    <location>
        <begin position="291"/>
        <end position="309"/>
    </location>
</feature>
<dbReference type="SUPFAM" id="SSF47781">
    <property type="entry name" value="RuvA domain 2-like"/>
    <property type="match status" value="1"/>
</dbReference>
<dbReference type="RefSeq" id="WP_188749808.1">
    <property type="nucleotide sequence ID" value="NZ_BMIJ01000006.1"/>
</dbReference>
<organism evidence="3 4">
    <name type="scientific">Marinobacterium zhoushanense</name>
    <dbReference type="NCBI Taxonomy" id="1679163"/>
    <lineage>
        <taxon>Bacteria</taxon>
        <taxon>Pseudomonadati</taxon>
        <taxon>Pseudomonadota</taxon>
        <taxon>Gammaproteobacteria</taxon>
        <taxon>Oceanospirillales</taxon>
        <taxon>Oceanospirillaceae</taxon>
        <taxon>Marinobacterium</taxon>
    </lineage>
</organism>
<evidence type="ECO:0000259" key="2">
    <source>
        <dbReference type="SMART" id="SM00278"/>
    </source>
</evidence>
<name>A0ABQ1KJP6_9GAMM</name>
<dbReference type="PANTHER" id="PTHR21180:SF32">
    <property type="entry name" value="ENDONUCLEASE_EXONUCLEASE_PHOSPHATASE FAMILY DOMAIN-CONTAINING PROTEIN 1"/>
    <property type="match status" value="1"/>
</dbReference>
<evidence type="ECO:0000313" key="3">
    <source>
        <dbReference type="EMBL" id="GGC01992.1"/>
    </source>
</evidence>
<accession>A0ABQ1KJP6</accession>
<dbReference type="InterPro" id="IPR010994">
    <property type="entry name" value="RuvA_2-like"/>
</dbReference>
<dbReference type="InterPro" id="IPR051675">
    <property type="entry name" value="Endo/Exo/Phosphatase_dom_1"/>
</dbReference>
<dbReference type="InterPro" id="IPR003583">
    <property type="entry name" value="Hlx-hairpin-Hlx_DNA-bd_motif"/>
</dbReference>
<dbReference type="Pfam" id="PF12836">
    <property type="entry name" value="HHH_3"/>
    <property type="match status" value="1"/>
</dbReference>
<feature type="domain" description="Helix-hairpin-helix DNA-binding motif class 1" evidence="2">
    <location>
        <begin position="333"/>
        <end position="352"/>
    </location>
</feature>
<keyword evidence="4" id="KW-1185">Reference proteome</keyword>
<proteinExistence type="predicted"/>
<sequence>MNTPAIRFNGNVEYRIEGDTAQLGAELQIEDLQRIECQRLSLQLWACPDQVNPQALQGTRVAALALSQSLFTGFYQDQTLALPPAGDNDYTMALALVGETADGNIQVHDCAVFANRQLFLQPSIQGRVDCQLHDTSVSIRIDAIANRRDADNRSGALSLELWALNAPYQGGAFVGFPMASTELGTLDGQCAWQDCSFNLEINQPPVGEWAPALMLREWTPAGYITRDYRQLPSLVREAQMPMPAAVVNSQPTAEFIAYESSANDADQTPVEREHKADAEAAVVTEKEEVLKAPKTNSDAKRADKAEKKPATKAAKKKTDKIDEAVSINTASAKALSKVRGLSPRLAEAIIAERPYASLDELLKVRGIGARMLVKLRELLSL</sequence>
<dbReference type="SMART" id="SM00278">
    <property type="entry name" value="HhH1"/>
    <property type="match status" value="2"/>
</dbReference>
<dbReference type="Proteomes" id="UP000629025">
    <property type="component" value="Unassembled WGS sequence"/>
</dbReference>
<gene>
    <name evidence="3" type="ORF">GCM10011352_30230</name>
</gene>
<dbReference type="PANTHER" id="PTHR21180">
    <property type="entry name" value="ENDONUCLEASE/EXONUCLEASE/PHOSPHATASE FAMILY DOMAIN-CONTAINING PROTEIN 1"/>
    <property type="match status" value="1"/>
</dbReference>
<protein>
    <recommendedName>
        <fullName evidence="2">Helix-hairpin-helix DNA-binding motif class 1 domain-containing protein</fullName>
    </recommendedName>
</protein>
<reference evidence="4" key="1">
    <citation type="journal article" date="2019" name="Int. J. Syst. Evol. Microbiol.">
        <title>The Global Catalogue of Microorganisms (GCM) 10K type strain sequencing project: providing services to taxonomists for standard genome sequencing and annotation.</title>
        <authorList>
            <consortium name="The Broad Institute Genomics Platform"/>
            <consortium name="The Broad Institute Genome Sequencing Center for Infectious Disease"/>
            <person name="Wu L."/>
            <person name="Ma J."/>
        </authorList>
    </citation>
    <scope>NUCLEOTIDE SEQUENCE [LARGE SCALE GENOMIC DNA]</scope>
    <source>
        <strain evidence="4">CGMCC 1.15341</strain>
    </source>
</reference>
<feature type="region of interest" description="Disordered" evidence="1">
    <location>
        <begin position="291"/>
        <end position="317"/>
    </location>
</feature>
<dbReference type="Gene3D" id="1.10.150.320">
    <property type="entry name" value="Photosystem II 12 kDa extrinsic protein"/>
    <property type="match status" value="1"/>
</dbReference>
<dbReference type="EMBL" id="BMIJ01000006">
    <property type="protein sequence ID" value="GGC01992.1"/>
    <property type="molecule type" value="Genomic_DNA"/>
</dbReference>
<feature type="domain" description="Helix-hairpin-helix DNA-binding motif class 1" evidence="2">
    <location>
        <begin position="359"/>
        <end position="378"/>
    </location>
</feature>